<protein>
    <submittedName>
        <fullName evidence="1">Uncharacterized protein</fullName>
    </submittedName>
</protein>
<accession>A0AA88KVD4</accession>
<evidence type="ECO:0000313" key="1">
    <source>
        <dbReference type="EMBL" id="KAG2391870.1"/>
    </source>
</evidence>
<name>A0AA88KVD4_NAELO</name>
<dbReference type="EMBL" id="PYSW02000006">
    <property type="protein sequence ID" value="KAG2391870.1"/>
    <property type="molecule type" value="Genomic_DNA"/>
</dbReference>
<gene>
    <name evidence="1" type="ORF">C9374_013355</name>
</gene>
<reference evidence="1 2" key="1">
    <citation type="journal article" date="2018" name="BMC Genomics">
        <title>The genome of Naegleria lovaniensis, the basis for a comparative approach to unravel pathogenicity factors of the human pathogenic amoeba N. fowleri.</title>
        <authorList>
            <person name="Liechti N."/>
            <person name="Schurch N."/>
            <person name="Bruggmann R."/>
            <person name="Wittwer M."/>
        </authorList>
    </citation>
    <scope>NUCLEOTIDE SEQUENCE [LARGE SCALE GENOMIC DNA]</scope>
    <source>
        <strain evidence="1 2">ATCC 30569</strain>
    </source>
</reference>
<comment type="caution">
    <text evidence="1">The sequence shown here is derived from an EMBL/GenBank/DDBJ whole genome shotgun (WGS) entry which is preliminary data.</text>
</comment>
<organism evidence="1 2">
    <name type="scientific">Naegleria lovaniensis</name>
    <name type="common">Amoeba</name>
    <dbReference type="NCBI Taxonomy" id="51637"/>
    <lineage>
        <taxon>Eukaryota</taxon>
        <taxon>Discoba</taxon>
        <taxon>Heterolobosea</taxon>
        <taxon>Tetramitia</taxon>
        <taxon>Eutetramitia</taxon>
        <taxon>Vahlkampfiidae</taxon>
        <taxon>Naegleria</taxon>
    </lineage>
</organism>
<dbReference type="RefSeq" id="XP_044553764.1">
    <property type="nucleotide sequence ID" value="XM_044689222.1"/>
</dbReference>
<dbReference type="AlphaFoldDB" id="A0AA88KVD4"/>
<keyword evidence="2" id="KW-1185">Reference proteome</keyword>
<dbReference type="Proteomes" id="UP000816034">
    <property type="component" value="Unassembled WGS sequence"/>
</dbReference>
<proteinExistence type="predicted"/>
<dbReference type="GeneID" id="68105808"/>
<sequence>MGKRKDKSHKSSSKKVKYEYEEEEATATLPLSSMLDTLLSMYPNDSDHLRNLFADLDDGCLVDIREIEDRSVRNLLEDMFNLHFQLLKDKETKEYYKSSSSSSSLVEIFDKYLQEHQSKHDSKPKSLLEAHMLEKANSKSEKERRDLERKGFLTWDRDRDIENPTTAVDKKRLLDVANNASKFSKKFTSRTETKFL</sequence>
<evidence type="ECO:0000313" key="2">
    <source>
        <dbReference type="Proteomes" id="UP000816034"/>
    </source>
</evidence>